<evidence type="ECO:0000313" key="2">
    <source>
        <dbReference type="Proteomes" id="UP000027135"/>
    </source>
</evidence>
<dbReference type="AlphaFoldDB" id="A0A067QSE0"/>
<dbReference type="Proteomes" id="UP000027135">
    <property type="component" value="Unassembled WGS sequence"/>
</dbReference>
<proteinExistence type="predicted"/>
<keyword evidence="2" id="KW-1185">Reference proteome</keyword>
<protein>
    <submittedName>
        <fullName evidence="1">Uncharacterized protein</fullName>
    </submittedName>
</protein>
<organism evidence="1 2">
    <name type="scientific">Zootermopsis nevadensis</name>
    <name type="common">Dampwood termite</name>
    <dbReference type="NCBI Taxonomy" id="136037"/>
    <lineage>
        <taxon>Eukaryota</taxon>
        <taxon>Metazoa</taxon>
        <taxon>Ecdysozoa</taxon>
        <taxon>Arthropoda</taxon>
        <taxon>Hexapoda</taxon>
        <taxon>Insecta</taxon>
        <taxon>Pterygota</taxon>
        <taxon>Neoptera</taxon>
        <taxon>Polyneoptera</taxon>
        <taxon>Dictyoptera</taxon>
        <taxon>Blattodea</taxon>
        <taxon>Blattoidea</taxon>
        <taxon>Termitoidae</taxon>
        <taxon>Termopsidae</taxon>
        <taxon>Zootermopsis</taxon>
    </lineage>
</organism>
<dbReference type="InParanoid" id="A0A067QSE0"/>
<accession>A0A067QSE0</accession>
<name>A0A067QSE0_ZOONE</name>
<dbReference type="EMBL" id="KK853081">
    <property type="protein sequence ID" value="KDR11686.1"/>
    <property type="molecule type" value="Genomic_DNA"/>
</dbReference>
<evidence type="ECO:0000313" key="1">
    <source>
        <dbReference type="EMBL" id="KDR11686.1"/>
    </source>
</evidence>
<gene>
    <name evidence="1" type="ORF">L798_14571</name>
</gene>
<sequence>MLDLEQSLRDVPRIAMRMAEIIRSQTVKQIRDKRREPAYIAGREKTLRQAKYLLVQTILAYFSTFLKGCQPHYHIIRQYTKAPPVNSLQQSNSVITATIRHFNFFTYTHIPGRSWAGTCGGSPLAGFPWWGYGAGTSD</sequence>
<reference evidence="1 2" key="1">
    <citation type="journal article" date="2014" name="Nat. Commun.">
        <title>Molecular traces of alternative social organization in a termite genome.</title>
        <authorList>
            <person name="Terrapon N."/>
            <person name="Li C."/>
            <person name="Robertson H.M."/>
            <person name="Ji L."/>
            <person name="Meng X."/>
            <person name="Booth W."/>
            <person name="Chen Z."/>
            <person name="Childers C.P."/>
            <person name="Glastad K.M."/>
            <person name="Gokhale K."/>
            <person name="Gowin J."/>
            <person name="Gronenberg W."/>
            <person name="Hermansen R.A."/>
            <person name="Hu H."/>
            <person name="Hunt B.G."/>
            <person name="Huylmans A.K."/>
            <person name="Khalil S.M."/>
            <person name="Mitchell R.D."/>
            <person name="Munoz-Torres M.C."/>
            <person name="Mustard J.A."/>
            <person name="Pan H."/>
            <person name="Reese J.T."/>
            <person name="Scharf M.E."/>
            <person name="Sun F."/>
            <person name="Vogel H."/>
            <person name="Xiao J."/>
            <person name="Yang W."/>
            <person name="Yang Z."/>
            <person name="Yang Z."/>
            <person name="Zhou J."/>
            <person name="Zhu J."/>
            <person name="Brent C.S."/>
            <person name="Elsik C.G."/>
            <person name="Goodisman M.A."/>
            <person name="Liberles D.A."/>
            <person name="Roe R.M."/>
            <person name="Vargo E.L."/>
            <person name="Vilcinskas A."/>
            <person name="Wang J."/>
            <person name="Bornberg-Bauer E."/>
            <person name="Korb J."/>
            <person name="Zhang G."/>
            <person name="Liebig J."/>
        </authorList>
    </citation>
    <scope>NUCLEOTIDE SEQUENCE [LARGE SCALE GENOMIC DNA]</scope>
    <source>
        <tissue evidence="1">Whole organism</tissue>
    </source>
</reference>